<dbReference type="Pfam" id="PF01483">
    <property type="entry name" value="P_proprotein"/>
    <property type="match status" value="1"/>
</dbReference>
<keyword evidence="7" id="KW-1185">Reference proteome</keyword>
<keyword evidence="1" id="KW-0645">Protease</keyword>
<feature type="domain" description="P/Homo B" evidence="5">
    <location>
        <begin position="728"/>
        <end position="896"/>
    </location>
</feature>
<dbReference type="GO" id="GO:0006508">
    <property type="term" value="P:proteolysis"/>
    <property type="evidence" value="ECO:0007669"/>
    <property type="project" value="UniProtKB-KW"/>
</dbReference>
<accession>A0A4R2HZU5</accession>
<dbReference type="InterPro" id="IPR013783">
    <property type="entry name" value="Ig-like_fold"/>
</dbReference>
<feature type="signal peptide" evidence="3">
    <location>
        <begin position="1"/>
        <end position="27"/>
    </location>
</feature>
<dbReference type="InterPro" id="IPR002884">
    <property type="entry name" value="P_dom"/>
</dbReference>
<dbReference type="InterPro" id="IPR003961">
    <property type="entry name" value="FN3_dom"/>
</dbReference>
<evidence type="ECO:0000259" key="4">
    <source>
        <dbReference type="PROSITE" id="PS50853"/>
    </source>
</evidence>
<feature type="chain" id="PRO_5020998947" evidence="3">
    <location>
        <begin position="28"/>
        <end position="1071"/>
    </location>
</feature>
<feature type="domain" description="Fibronectin type-III" evidence="4">
    <location>
        <begin position="646"/>
        <end position="740"/>
    </location>
</feature>
<evidence type="ECO:0000256" key="1">
    <source>
        <dbReference type="ARBA" id="ARBA00022670"/>
    </source>
</evidence>
<gene>
    <name evidence="6" type="ORF">EV148_11054</name>
</gene>
<reference evidence="6 7" key="1">
    <citation type="journal article" date="2015" name="Stand. Genomic Sci.">
        <title>Genomic Encyclopedia of Bacterial and Archaeal Type Strains, Phase III: the genomes of soil and plant-associated and newly described type strains.</title>
        <authorList>
            <person name="Whitman W.B."/>
            <person name="Woyke T."/>
            <person name="Klenk H.P."/>
            <person name="Zhou Y."/>
            <person name="Lilburn T.G."/>
            <person name="Beck B.J."/>
            <person name="De Vos P."/>
            <person name="Vandamme P."/>
            <person name="Eisen J.A."/>
            <person name="Garrity G."/>
            <person name="Hugenholtz P."/>
            <person name="Kyrpides N.C."/>
        </authorList>
    </citation>
    <scope>NUCLEOTIDE SEQUENCE [LARGE SCALE GENOMIC DNA]</scope>
    <source>
        <strain evidence="6 7">A3</strain>
    </source>
</reference>
<dbReference type="OrthoDB" id="9813435at2"/>
<name>A0A4R2HZU5_9GAMM</name>
<comment type="caution">
    <text evidence="6">The sequence shown here is derived from an EMBL/GenBank/DDBJ whole genome shotgun (WGS) entry which is preliminary data.</text>
</comment>
<evidence type="ECO:0000259" key="5">
    <source>
        <dbReference type="PROSITE" id="PS51829"/>
    </source>
</evidence>
<dbReference type="GO" id="GO:0004252">
    <property type="term" value="F:serine-type endopeptidase activity"/>
    <property type="evidence" value="ECO:0007669"/>
    <property type="project" value="InterPro"/>
</dbReference>
<evidence type="ECO:0000256" key="3">
    <source>
        <dbReference type="SAM" id="SignalP"/>
    </source>
</evidence>
<sequence>MTLLKRCRLAGATLVVLGLAWSASVAASGPQTKEEQVAGQMQVGVSYHSDVSLPLYIMTTGWREHNMEEAAEEAAENPAWGFPKRHVDSVDPVVQNLMSPISSMPLPILSFDGQPNGCGCAPPDTDGEVGATQYVQMTNGGVQVFDKVTGASILGPVSTASFWSGFGGVCENNGHGDPVVLYDQIAQRWLISQFASATSNITDECIAVSTTSDATGTYNRYGFHLGSAFYDYPHLGVWPDGYYMSMNVFNAAGTAYLGPQPYAFDRAKMLAGAPVTTFISTAAPLGDTFAPMLPADLDGSTLPPAGAPNPFVLFPDSGNYDIYRFHADFTTPANSTFTAVANPPAAAGFTAACTAGRNCVPQSGNVASDRLDGIADRLMFRLAYRNINGHESLLGNYTVQSNSVTGVRWFELRNVTSGTPIVFQEGTYQPDTDWRWMGSIAMDANGNIALGYSASSPTINPQLRYAGRLAGDPIGTLPQAEAHLFDGAGHQTGTSGRWGDYSDLTVDPVDDCTFWFTSEYYSTTGSFAWKTRIGSFKFPSCSLAPGFSLSPTPAAVSVCAGTPANYSVAVGAVSGFTGSVTLSLAGNPAPSSGTFTPNPVTVGGSSSLAVNTTGVASGTYPLTINGTAPGATDQSAGVNMTVFAAAPGAPTLTAPANGVNGVALRPTFTWTGSNTESYLLEVATDAGFGSIVLTQSVTGTTFTPAADLTGNTTYFWRVTPTNACGAGTVSPTFSFTTANLICRSPALPITDNSPAGVNDQLVVTDPSGATLTDLKLVIKATHTWVGDLKFTLTKSPGSSIVIDRPGFTGSGFGCSGDNVDVVIDDTSGTLVENQCNTTPPALSGNVKPNNPLATPFLGQTLAGTWTLNASDNANGDTGTLDQWCLVPATSGGTTYTVGGSVSGLSGSGLVLSLNAGAQTLPIAANGSFTFPTGLADASPYAVTVGTQPAGQSCSVANGNGTVSGANVTNVAVTCTDITYTVGGTVTGLLGDSVTLSLNGTESLPVASDGSFTFATPLADGASYAVTVQTQPASPPEVCTVANGSGSIAGANVTSVQVSCIDRIFADGFELP</sequence>
<organism evidence="6 7">
    <name type="scientific">Dokdonella fugitiva</name>
    <dbReference type="NCBI Taxonomy" id="328517"/>
    <lineage>
        <taxon>Bacteria</taxon>
        <taxon>Pseudomonadati</taxon>
        <taxon>Pseudomonadota</taxon>
        <taxon>Gammaproteobacteria</taxon>
        <taxon>Lysobacterales</taxon>
        <taxon>Rhodanobacteraceae</taxon>
        <taxon>Dokdonella</taxon>
    </lineage>
</organism>
<dbReference type="EMBL" id="SLWQ01000010">
    <property type="protein sequence ID" value="TCO37243.1"/>
    <property type="molecule type" value="Genomic_DNA"/>
</dbReference>
<dbReference type="Proteomes" id="UP000294862">
    <property type="component" value="Unassembled WGS sequence"/>
</dbReference>
<dbReference type="InterPro" id="IPR036116">
    <property type="entry name" value="FN3_sf"/>
</dbReference>
<keyword evidence="2" id="KW-0378">Hydrolase</keyword>
<keyword evidence="3" id="KW-0732">Signal</keyword>
<dbReference type="InterPro" id="IPR008979">
    <property type="entry name" value="Galactose-bd-like_sf"/>
</dbReference>
<dbReference type="SUPFAM" id="SSF49265">
    <property type="entry name" value="Fibronectin type III"/>
    <property type="match status" value="1"/>
</dbReference>
<dbReference type="Gene3D" id="2.60.120.260">
    <property type="entry name" value="Galactose-binding domain-like"/>
    <property type="match status" value="1"/>
</dbReference>
<protein>
    <submittedName>
        <fullName evidence="6">Proprotein convertase P-domain-containing protein</fullName>
    </submittedName>
</protein>
<evidence type="ECO:0000313" key="6">
    <source>
        <dbReference type="EMBL" id="TCO37243.1"/>
    </source>
</evidence>
<evidence type="ECO:0000313" key="7">
    <source>
        <dbReference type="Proteomes" id="UP000294862"/>
    </source>
</evidence>
<dbReference type="SUPFAM" id="SSF49785">
    <property type="entry name" value="Galactose-binding domain-like"/>
    <property type="match status" value="1"/>
</dbReference>
<dbReference type="RefSeq" id="WP_158287505.1">
    <property type="nucleotide sequence ID" value="NZ_JACGXM010000008.1"/>
</dbReference>
<dbReference type="PROSITE" id="PS50853">
    <property type="entry name" value="FN3"/>
    <property type="match status" value="1"/>
</dbReference>
<dbReference type="AlphaFoldDB" id="A0A4R2HZU5"/>
<proteinExistence type="predicted"/>
<dbReference type="PROSITE" id="PS51829">
    <property type="entry name" value="P_HOMO_B"/>
    <property type="match status" value="1"/>
</dbReference>
<evidence type="ECO:0000256" key="2">
    <source>
        <dbReference type="ARBA" id="ARBA00022801"/>
    </source>
</evidence>
<dbReference type="Gene3D" id="2.60.40.10">
    <property type="entry name" value="Immunoglobulins"/>
    <property type="match status" value="1"/>
</dbReference>